<dbReference type="InterPro" id="IPR037523">
    <property type="entry name" value="VOC_core"/>
</dbReference>
<dbReference type="Gene3D" id="3.30.720.110">
    <property type="match status" value="1"/>
</dbReference>
<name>A0A173LIZ0_9ACTN</name>
<dbReference type="OrthoDB" id="9792323at2"/>
<organism evidence="2 3">
    <name type="scientific">Dietzia timorensis</name>
    <dbReference type="NCBI Taxonomy" id="499555"/>
    <lineage>
        <taxon>Bacteria</taxon>
        <taxon>Bacillati</taxon>
        <taxon>Actinomycetota</taxon>
        <taxon>Actinomycetes</taxon>
        <taxon>Mycobacteriales</taxon>
        <taxon>Dietziaceae</taxon>
        <taxon>Dietzia</taxon>
    </lineage>
</organism>
<gene>
    <name evidence="2" type="ORF">BJL86_0956</name>
</gene>
<evidence type="ECO:0000259" key="1">
    <source>
        <dbReference type="PROSITE" id="PS51819"/>
    </source>
</evidence>
<dbReference type="EMBL" id="CP015961">
    <property type="protein sequence ID" value="ANI91749.1"/>
    <property type="molecule type" value="Genomic_DNA"/>
</dbReference>
<evidence type="ECO:0000313" key="2">
    <source>
        <dbReference type="EMBL" id="ANI91749.1"/>
    </source>
</evidence>
<evidence type="ECO:0000313" key="3">
    <source>
        <dbReference type="Proteomes" id="UP000186104"/>
    </source>
</evidence>
<dbReference type="InterPro" id="IPR004360">
    <property type="entry name" value="Glyas_Fos-R_dOase_dom"/>
</dbReference>
<dbReference type="PROSITE" id="PS51819">
    <property type="entry name" value="VOC"/>
    <property type="match status" value="1"/>
</dbReference>
<feature type="domain" description="VOC" evidence="1">
    <location>
        <begin position="3"/>
        <end position="125"/>
    </location>
</feature>
<dbReference type="AlphaFoldDB" id="A0A173LIZ0"/>
<dbReference type="InterPro" id="IPR026275">
    <property type="entry name" value="Glyoxalase/dOase/EhpR"/>
</dbReference>
<sequence length="126" mass="13472">MGAPNLFLIYVRDAAASARFYGDLFDMKPAFTSPFFISFDIAGGVSFAVWSGEDADADARAADAGDAPRHEIGLTLPGGAAEIDARFEQWRAKGLQVVSEPHDAVFGRTFVVADPDGHLIRVSPVD</sequence>
<dbReference type="SUPFAM" id="SSF54593">
    <property type="entry name" value="Glyoxalase/Bleomycin resistance protein/Dihydroxybiphenyl dioxygenase"/>
    <property type="match status" value="1"/>
</dbReference>
<keyword evidence="3" id="KW-1185">Reference proteome</keyword>
<dbReference type="Pfam" id="PF00903">
    <property type="entry name" value="Glyoxalase"/>
    <property type="match status" value="1"/>
</dbReference>
<dbReference type="PANTHER" id="PTHR36503">
    <property type="entry name" value="BLR2520 PROTEIN"/>
    <property type="match status" value="1"/>
</dbReference>
<accession>A0A173LIZ0</accession>
<reference evidence="2 3" key="1">
    <citation type="submission" date="2016-06" db="EMBL/GenBank/DDBJ databases">
        <title>Complete genome sequence of a saline-alkali tolerant type strain Dietzia timorensis ID05-A0528T.</title>
        <authorList>
            <person name="Wu X."/>
        </authorList>
    </citation>
    <scope>NUCLEOTIDE SEQUENCE [LARGE SCALE GENOMIC DNA]</scope>
    <source>
        <strain evidence="2 3">ID05-A0528</strain>
    </source>
</reference>
<dbReference type="PANTHER" id="PTHR36503:SF1">
    <property type="entry name" value="BLR2520 PROTEIN"/>
    <property type="match status" value="1"/>
</dbReference>
<protein>
    <recommendedName>
        <fullName evidence="1">VOC domain-containing protein</fullName>
    </recommendedName>
</protein>
<dbReference type="RefSeq" id="WP_075844847.1">
    <property type="nucleotide sequence ID" value="NZ_CP015961.1"/>
</dbReference>
<dbReference type="Proteomes" id="UP000186104">
    <property type="component" value="Chromosome"/>
</dbReference>
<proteinExistence type="predicted"/>
<dbReference type="Gene3D" id="3.30.720.120">
    <property type="match status" value="1"/>
</dbReference>
<dbReference type="STRING" id="499555.BJL86_0956"/>
<dbReference type="KEGG" id="dtm:BJL86_0956"/>
<dbReference type="PIRSF" id="PIRSF039020">
    <property type="entry name" value="EhpR"/>
    <property type="match status" value="1"/>
</dbReference>
<dbReference type="InterPro" id="IPR029068">
    <property type="entry name" value="Glyas_Bleomycin-R_OHBP_Dase"/>
</dbReference>